<evidence type="ECO:0000259" key="1">
    <source>
        <dbReference type="PROSITE" id="PS51500"/>
    </source>
</evidence>
<dbReference type="GO" id="GO:0003677">
    <property type="term" value="F:DNA binding"/>
    <property type="evidence" value="ECO:0007669"/>
    <property type="project" value="UniProtKB-KW"/>
</dbReference>
<accession>A0A554A0J3</accession>
<evidence type="ECO:0000313" key="2">
    <source>
        <dbReference type="EMBL" id="TSB47211.1"/>
    </source>
</evidence>
<dbReference type="OrthoDB" id="2973152at2"/>
<dbReference type="GO" id="GO:0046983">
    <property type="term" value="F:protein dimerization activity"/>
    <property type="evidence" value="ECO:0007669"/>
    <property type="project" value="InterPro"/>
</dbReference>
<organism evidence="2 3">
    <name type="scientific">Alkalicoccobacillus porphyridii</name>
    <dbReference type="NCBI Taxonomy" id="2597270"/>
    <lineage>
        <taxon>Bacteria</taxon>
        <taxon>Bacillati</taxon>
        <taxon>Bacillota</taxon>
        <taxon>Bacilli</taxon>
        <taxon>Bacillales</taxon>
        <taxon>Bacillaceae</taxon>
        <taxon>Alkalicoccobacillus</taxon>
    </lineage>
</organism>
<dbReference type="InterPro" id="IPR010981">
    <property type="entry name" value="SinR/SinI_dimer_dom"/>
</dbReference>
<comment type="caution">
    <text evidence="2">The sequence shown here is derived from an EMBL/GenBank/DDBJ whole genome shotgun (WGS) entry which is preliminary data.</text>
</comment>
<sequence length="42" mass="5033">MEVFVICDNNDHEWLHLVMEARELGLTIDEVRRFISEAKEDE</sequence>
<proteinExistence type="predicted"/>
<gene>
    <name evidence="2" type="primary">sinI</name>
    <name evidence="2" type="ORF">FN960_05580</name>
</gene>
<dbReference type="SUPFAM" id="SSF47406">
    <property type="entry name" value="SinR repressor dimerisation domain-like"/>
    <property type="match status" value="1"/>
</dbReference>
<dbReference type="EMBL" id="VLXZ01000003">
    <property type="protein sequence ID" value="TSB47211.1"/>
    <property type="molecule type" value="Genomic_DNA"/>
</dbReference>
<dbReference type="AlphaFoldDB" id="A0A554A0J3"/>
<dbReference type="GO" id="GO:0006355">
    <property type="term" value="P:regulation of DNA-templated transcription"/>
    <property type="evidence" value="ECO:0007669"/>
    <property type="project" value="InterPro"/>
</dbReference>
<feature type="domain" description="Sin" evidence="1">
    <location>
        <begin position="1"/>
        <end position="39"/>
    </location>
</feature>
<dbReference type="Proteomes" id="UP000318521">
    <property type="component" value="Unassembled WGS sequence"/>
</dbReference>
<protein>
    <submittedName>
        <fullName evidence="2">DNA-binding anti-repressor SinI</fullName>
    </submittedName>
</protein>
<dbReference type="Pfam" id="PF08671">
    <property type="entry name" value="SinI"/>
    <property type="match status" value="1"/>
</dbReference>
<dbReference type="RefSeq" id="WP_143847711.1">
    <property type="nucleotide sequence ID" value="NZ_VLXZ01000003.1"/>
</dbReference>
<reference evidence="2 3" key="1">
    <citation type="submission" date="2019-07" db="EMBL/GenBank/DDBJ databases">
        <authorList>
            <person name="Park Y.J."/>
            <person name="Jeong S.E."/>
            <person name="Jung H.S."/>
        </authorList>
    </citation>
    <scope>NUCLEOTIDE SEQUENCE [LARGE SCALE GENOMIC DNA]</scope>
    <source>
        <strain evidence="3">P16(2019)</strain>
    </source>
</reference>
<keyword evidence="3" id="KW-1185">Reference proteome</keyword>
<dbReference type="InterPro" id="IPR036281">
    <property type="entry name" value="SinR/SinI_dimer_dom_sf"/>
</dbReference>
<evidence type="ECO:0000313" key="3">
    <source>
        <dbReference type="Proteomes" id="UP000318521"/>
    </source>
</evidence>
<name>A0A554A0J3_9BACI</name>
<keyword evidence="2" id="KW-0238">DNA-binding</keyword>
<dbReference type="PROSITE" id="PS51500">
    <property type="entry name" value="SIN"/>
    <property type="match status" value="1"/>
</dbReference>